<keyword evidence="2" id="KW-1185">Reference proteome</keyword>
<gene>
    <name evidence="1" type="ORF">SPARVUS_LOCUS1277926</name>
</gene>
<dbReference type="EMBL" id="CATNWA010000679">
    <property type="protein sequence ID" value="CAI9537752.1"/>
    <property type="molecule type" value="Genomic_DNA"/>
</dbReference>
<sequence length="99" mass="11335">MMKHPYVYDLHLFLGRPLCLPTLSNQEAHGDGVPQRLIDEDALPITDHERALEQQSLHRNQFGSTSLVLVSPCWRRNSSLSRAHSKNTRFSITEKSEHS</sequence>
<evidence type="ECO:0000313" key="1">
    <source>
        <dbReference type="EMBL" id="CAI9537752.1"/>
    </source>
</evidence>
<proteinExistence type="predicted"/>
<reference evidence="1" key="1">
    <citation type="submission" date="2023-05" db="EMBL/GenBank/DDBJ databases">
        <authorList>
            <person name="Stuckert A."/>
        </authorList>
    </citation>
    <scope>NUCLEOTIDE SEQUENCE</scope>
</reference>
<evidence type="ECO:0000313" key="2">
    <source>
        <dbReference type="Proteomes" id="UP001162483"/>
    </source>
</evidence>
<name>A0ABN9ANY7_9NEOB</name>
<protein>
    <submittedName>
        <fullName evidence="1">Uncharacterized protein</fullName>
    </submittedName>
</protein>
<accession>A0ABN9ANY7</accession>
<comment type="caution">
    <text evidence="1">The sequence shown here is derived from an EMBL/GenBank/DDBJ whole genome shotgun (WGS) entry which is preliminary data.</text>
</comment>
<dbReference type="Proteomes" id="UP001162483">
    <property type="component" value="Unassembled WGS sequence"/>
</dbReference>
<organism evidence="1 2">
    <name type="scientific">Staurois parvus</name>
    <dbReference type="NCBI Taxonomy" id="386267"/>
    <lineage>
        <taxon>Eukaryota</taxon>
        <taxon>Metazoa</taxon>
        <taxon>Chordata</taxon>
        <taxon>Craniata</taxon>
        <taxon>Vertebrata</taxon>
        <taxon>Euteleostomi</taxon>
        <taxon>Amphibia</taxon>
        <taxon>Batrachia</taxon>
        <taxon>Anura</taxon>
        <taxon>Neobatrachia</taxon>
        <taxon>Ranoidea</taxon>
        <taxon>Ranidae</taxon>
        <taxon>Staurois</taxon>
    </lineage>
</organism>